<comment type="caution">
    <text evidence="2">The sequence shown here is derived from an EMBL/GenBank/DDBJ whole genome shotgun (WGS) entry which is preliminary data.</text>
</comment>
<name>A0A3N2C6B7_9MICO</name>
<evidence type="ECO:0000313" key="2">
    <source>
        <dbReference type="EMBL" id="ROR83055.1"/>
    </source>
</evidence>
<dbReference type="AlphaFoldDB" id="A0A3N2C6B7"/>
<reference evidence="2 3" key="1">
    <citation type="submission" date="2018-11" db="EMBL/GenBank/DDBJ databases">
        <title>Sequencing the genomes of 1000 actinobacteria strains.</title>
        <authorList>
            <person name="Klenk H.-P."/>
        </authorList>
    </citation>
    <scope>NUCLEOTIDE SEQUENCE [LARGE SCALE GENOMIC DNA]</scope>
    <source>
        <strain evidence="2 3">DSM 14012</strain>
    </source>
</reference>
<evidence type="ECO:0000259" key="1">
    <source>
        <dbReference type="Pfam" id="PF02558"/>
    </source>
</evidence>
<accession>A0A3N2C6B7</accession>
<gene>
    <name evidence="2" type="ORF">EDD42_3157</name>
</gene>
<proteinExistence type="predicted"/>
<dbReference type="Proteomes" id="UP000266915">
    <property type="component" value="Unassembled WGS sequence"/>
</dbReference>
<protein>
    <submittedName>
        <fullName evidence="2">Ketopantoate reductase</fullName>
    </submittedName>
</protein>
<dbReference type="EMBL" id="RKHL01000001">
    <property type="protein sequence ID" value="ROR83055.1"/>
    <property type="molecule type" value="Genomic_DNA"/>
</dbReference>
<dbReference type="RefSeq" id="WP_234994158.1">
    <property type="nucleotide sequence ID" value="NZ_FXAP01000006.1"/>
</dbReference>
<dbReference type="Gene3D" id="3.40.50.720">
    <property type="entry name" value="NAD(P)-binding Rossmann-like Domain"/>
    <property type="match status" value="1"/>
</dbReference>
<feature type="domain" description="Ketopantoate reductase N-terminal" evidence="1">
    <location>
        <begin position="15"/>
        <end position="145"/>
    </location>
</feature>
<dbReference type="Pfam" id="PF02558">
    <property type="entry name" value="ApbA"/>
    <property type="match status" value="1"/>
</dbReference>
<dbReference type="SUPFAM" id="SSF51735">
    <property type="entry name" value="NAD(P)-binding Rossmann-fold domains"/>
    <property type="match status" value="1"/>
</dbReference>
<evidence type="ECO:0000313" key="3">
    <source>
        <dbReference type="Proteomes" id="UP000266915"/>
    </source>
</evidence>
<dbReference type="InterPro" id="IPR013332">
    <property type="entry name" value="KPR_N"/>
</dbReference>
<dbReference type="InterPro" id="IPR036291">
    <property type="entry name" value="NAD(P)-bd_dom_sf"/>
</dbReference>
<keyword evidence="3" id="KW-1185">Reference proteome</keyword>
<sequence length="319" mass="35404">METISILRKRHQLRILMFGRGVIATLYGRVFQAAGHDVEFYVRPGRAAEYGDEVQLDWIDARRRPFGRRVRETFRTPLRESLDPADGFDLVVLSVGHHRLAEATAFLAPRIGDATVLVFGNVWEEPLTAVAPLPAEQVVFGFPGSGGGFGDDGVLSGAMLPSVIIGTPDVSPNRREEEVLRAFRGAGVAVRREQDIRGWLWLHFIADAGMFDQAIRSGSLAKMTGDRRAFRDAFLTTRELLPVLEARGVDLRSHRNAMLPFRLPGLIATASAWATRLIPMARRSLAAHTDPHTPEASAVLADTLRETRRLNISTPRLER</sequence>
<organism evidence="2 3">
    <name type="scientific">Plantibacter flavus</name>
    <dbReference type="NCBI Taxonomy" id="150123"/>
    <lineage>
        <taxon>Bacteria</taxon>
        <taxon>Bacillati</taxon>
        <taxon>Actinomycetota</taxon>
        <taxon>Actinomycetes</taxon>
        <taxon>Micrococcales</taxon>
        <taxon>Microbacteriaceae</taxon>
        <taxon>Plantibacter</taxon>
    </lineage>
</organism>